<dbReference type="Pfam" id="PF00532">
    <property type="entry name" value="Peripla_BP_1"/>
    <property type="match status" value="1"/>
</dbReference>
<dbReference type="AlphaFoldDB" id="A0A0M2NGM3"/>
<dbReference type="RefSeq" id="WP_052740525.1">
    <property type="nucleotide sequence ID" value="NZ_LAYJ01000112.1"/>
</dbReference>
<evidence type="ECO:0000313" key="6">
    <source>
        <dbReference type="Proteomes" id="UP000034076"/>
    </source>
</evidence>
<protein>
    <submittedName>
        <fullName evidence="5">Ribose operon repressor</fullName>
    </submittedName>
</protein>
<reference evidence="5 6" key="1">
    <citation type="submission" date="2015-04" db="EMBL/GenBank/DDBJ databases">
        <title>Draft genome sequence of bacteremic isolate Catabacter hongkongensis type strain HKU16T.</title>
        <authorList>
            <person name="Lau S.K."/>
            <person name="Teng J.L."/>
            <person name="Huang Y."/>
            <person name="Curreem S.O."/>
            <person name="Tsui S.K."/>
            <person name="Woo P.C."/>
        </authorList>
    </citation>
    <scope>NUCLEOTIDE SEQUENCE [LARGE SCALE GENOMIC DNA]</scope>
    <source>
        <strain evidence="5 6">HKU16</strain>
    </source>
</reference>
<evidence type="ECO:0000256" key="2">
    <source>
        <dbReference type="ARBA" id="ARBA00023125"/>
    </source>
</evidence>
<evidence type="ECO:0000256" key="3">
    <source>
        <dbReference type="ARBA" id="ARBA00023163"/>
    </source>
</evidence>
<proteinExistence type="predicted"/>
<sequence length="336" mass="37777">MKVSLKDLAQICGCSVTSVSRALKDSDTISKELREKVKSKAKELGYVPNLLAGSMRTGYTNTLAVILPDLRNPYFSLLAKYAEEYATSKGYSVFFMTTNEISEHEHDAVMKAMQKNVDGILLLPNQLDTQSIDIMNKMNFPYVLFGRIFDDIKADSVVVNDEMGGYLATKHLIEKGHSRILFLNSFMHIFSSQARFRGYKKALKEGGIPFNEEDVKYISTKIGDSEKIVEEIFSKENDYTAIFCYCDVIAFEAIFRLNKMGYAVPQDIAIASTDDIHSEIVLPIQLTSVGFDRAEYVKCAIDTLINNIKHAASPSKKEKEYVQKMIDVKLTIGQTT</sequence>
<dbReference type="Gene3D" id="1.10.260.40">
    <property type="entry name" value="lambda repressor-like DNA-binding domains"/>
    <property type="match status" value="1"/>
</dbReference>
<dbReference type="InterPro" id="IPR010982">
    <property type="entry name" value="Lambda_DNA-bd_dom_sf"/>
</dbReference>
<dbReference type="PROSITE" id="PS50932">
    <property type="entry name" value="HTH_LACI_2"/>
    <property type="match status" value="1"/>
</dbReference>
<keyword evidence="3" id="KW-0804">Transcription</keyword>
<dbReference type="SUPFAM" id="SSF47413">
    <property type="entry name" value="lambda repressor-like DNA-binding domains"/>
    <property type="match status" value="1"/>
</dbReference>
<dbReference type="InterPro" id="IPR000843">
    <property type="entry name" value="HTH_LacI"/>
</dbReference>
<dbReference type="Gene3D" id="3.40.50.2300">
    <property type="match status" value="2"/>
</dbReference>
<dbReference type="OrthoDB" id="2026446at2"/>
<evidence type="ECO:0000259" key="4">
    <source>
        <dbReference type="PROSITE" id="PS50932"/>
    </source>
</evidence>
<dbReference type="Proteomes" id="UP000034076">
    <property type="component" value="Unassembled WGS sequence"/>
</dbReference>
<dbReference type="PANTHER" id="PTHR30146:SF154">
    <property type="entry name" value="TRANSCRIPTION REGULATOR, MEMBER OF GALR FAMILY"/>
    <property type="match status" value="1"/>
</dbReference>
<dbReference type="CDD" id="cd01392">
    <property type="entry name" value="HTH_LacI"/>
    <property type="match status" value="1"/>
</dbReference>
<dbReference type="SMART" id="SM00354">
    <property type="entry name" value="HTH_LACI"/>
    <property type="match status" value="1"/>
</dbReference>
<dbReference type="STRING" id="270498.CHK_2159"/>
<dbReference type="PANTHER" id="PTHR30146">
    <property type="entry name" value="LACI-RELATED TRANSCRIPTIONAL REPRESSOR"/>
    <property type="match status" value="1"/>
</dbReference>
<keyword evidence="6" id="KW-1185">Reference proteome</keyword>
<organism evidence="5 6">
    <name type="scientific">Christensenella hongkongensis</name>
    <dbReference type="NCBI Taxonomy" id="270498"/>
    <lineage>
        <taxon>Bacteria</taxon>
        <taxon>Bacillati</taxon>
        <taxon>Bacillota</taxon>
        <taxon>Clostridia</taxon>
        <taxon>Christensenellales</taxon>
        <taxon>Christensenellaceae</taxon>
        <taxon>Christensenella</taxon>
    </lineage>
</organism>
<keyword evidence="2" id="KW-0238">DNA-binding</keyword>
<gene>
    <name evidence="5" type="ORF">CHK_2159</name>
</gene>
<comment type="caution">
    <text evidence="5">The sequence shown here is derived from an EMBL/GenBank/DDBJ whole genome shotgun (WGS) entry which is preliminary data.</text>
</comment>
<dbReference type="GO" id="GO:0003700">
    <property type="term" value="F:DNA-binding transcription factor activity"/>
    <property type="evidence" value="ECO:0007669"/>
    <property type="project" value="TreeGrafter"/>
</dbReference>
<dbReference type="GO" id="GO:0000976">
    <property type="term" value="F:transcription cis-regulatory region binding"/>
    <property type="evidence" value="ECO:0007669"/>
    <property type="project" value="TreeGrafter"/>
</dbReference>
<keyword evidence="1" id="KW-0805">Transcription regulation</keyword>
<dbReference type="InterPro" id="IPR028082">
    <property type="entry name" value="Peripla_BP_I"/>
</dbReference>
<name>A0A0M2NGM3_9FIRM</name>
<dbReference type="Pfam" id="PF00356">
    <property type="entry name" value="LacI"/>
    <property type="match status" value="1"/>
</dbReference>
<evidence type="ECO:0000256" key="1">
    <source>
        <dbReference type="ARBA" id="ARBA00023015"/>
    </source>
</evidence>
<accession>A0A0M2NGM3</accession>
<dbReference type="CDD" id="cd06267">
    <property type="entry name" value="PBP1_LacI_sugar_binding-like"/>
    <property type="match status" value="1"/>
</dbReference>
<dbReference type="SUPFAM" id="SSF53822">
    <property type="entry name" value="Periplasmic binding protein-like I"/>
    <property type="match status" value="1"/>
</dbReference>
<dbReference type="EMBL" id="LAYJ01000112">
    <property type="protein sequence ID" value="KKI50096.1"/>
    <property type="molecule type" value="Genomic_DNA"/>
</dbReference>
<dbReference type="InterPro" id="IPR001761">
    <property type="entry name" value="Peripla_BP/Lac1_sug-bd_dom"/>
</dbReference>
<evidence type="ECO:0000313" key="5">
    <source>
        <dbReference type="EMBL" id="KKI50096.1"/>
    </source>
</evidence>
<feature type="domain" description="HTH lacI-type" evidence="4">
    <location>
        <begin position="3"/>
        <end position="57"/>
    </location>
</feature>